<dbReference type="PANTHER" id="PTHR13774:SF17">
    <property type="entry name" value="PHENAZINE BIOSYNTHESIS-LIKE DOMAIN-CONTAINING PROTEIN"/>
    <property type="match status" value="1"/>
</dbReference>
<dbReference type="Proteomes" id="UP000007800">
    <property type="component" value="Unassembled WGS sequence"/>
</dbReference>
<dbReference type="AlphaFoldDB" id="C5LWP0"/>
<gene>
    <name evidence="4" type="ORF">Pmar_PMAR007216</name>
</gene>
<comment type="similarity">
    <text evidence="1">Belongs to the PhzF family.</text>
</comment>
<dbReference type="EMBL" id="GG686213">
    <property type="protein sequence ID" value="EEQ98835.1"/>
    <property type="molecule type" value="Genomic_DNA"/>
</dbReference>
<dbReference type="GO" id="GO:0016853">
    <property type="term" value="F:isomerase activity"/>
    <property type="evidence" value="ECO:0007669"/>
    <property type="project" value="UniProtKB-KW"/>
</dbReference>
<name>C5LWP0_PERM5</name>
<protein>
    <submittedName>
        <fullName evidence="4">Phenazine biosynthesis protein, putative</fullName>
    </submittedName>
</protein>
<organism evidence="5">
    <name type="scientific">Perkinsus marinus (strain ATCC 50983 / TXsc)</name>
    <dbReference type="NCBI Taxonomy" id="423536"/>
    <lineage>
        <taxon>Eukaryota</taxon>
        <taxon>Sar</taxon>
        <taxon>Alveolata</taxon>
        <taxon>Perkinsozoa</taxon>
        <taxon>Perkinsea</taxon>
        <taxon>Perkinsida</taxon>
        <taxon>Perkinsidae</taxon>
        <taxon>Perkinsus</taxon>
    </lineage>
</organism>
<dbReference type="RefSeq" id="XP_002766118.1">
    <property type="nucleotide sequence ID" value="XM_002766072.1"/>
</dbReference>
<accession>C5LWP0</accession>
<dbReference type="GeneID" id="9062964"/>
<dbReference type="Pfam" id="PF02567">
    <property type="entry name" value="PhzC-PhzF"/>
    <property type="match status" value="1"/>
</dbReference>
<dbReference type="PANTHER" id="PTHR13774">
    <property type="entry name" value="PHENAZINE BIOSYNTHESIS PROTEIN"/>
    <property type="match status" value="1"/>
</dbReference>
<feature type="active site" evidence="3">
    <location>
        <position position="58"/>
    </location>
</feature>
<sequence length="284" mass="31345">MSANGMVSLPVYVADAFVSSGSNNNFTGNPAGVVVLPPGLSLREEAYRAIAAELRHSETAFLSPISTGRYALRWFTPTNEVPLCGHATLAGARCLDDLNASTGEDTPERYVFETASGELVVTRDARVDVQGLYWLEFPRNPPEDIWQPDSSPRWAYDIISGLGLPMDQVAISRVTEVAVSYKAKKLLVICRGIEGIKTLQPVALPRLRRLELVHQDERTLYNSHRDDIIRGVSVMCYLEQRQEMTTLVYSRYFAPWNGIPEDPVNGSSHTVIAPYISSVTGTKG</sequence>
<dbReference type="SUPFAM" id="SSF54506">
    <property type="entry name" value="Diaminopimelate epimerase-like"/>
    <property type="match status" value="1"/>
</dbReference>
<dbReference type="InterPro" id="IPR003719">
    <property type="entry name" value="Phenazine_PhzF-like"/>
</dbReference>
<dbReference type="NCBIfam" id="TIGR00654">
    <property type="entry name" value="PhzF_family"/>
    <property type="match status" value="1"/>
</dbReference>
<keyword evidence="2" id="KW-0413">Isomerase</keyword>
<dbReference type="OMA" id="DFPAQYP"/>
<reference evidence="4 5" key="1">
    <citation type="submission" date="2008-07" db="EMBL/GenBank/DDBJ databases">
        <authorList>
            <person name="El-Sayed N."/>
            <person name="Caler E."/>
            <person name="Inman J."/>
            <person name="Amedeo P."/>
            <person name="Hass B."/>
            <person name="Wortman J."/>
        </authorList>
    </citation>
    <scope>NUCLEOTIDE SEQUENCE [LARGE SCALE GENOMIC DNA]</scope>
    <source>
        <strain evidence="5">ATCC 50983 / TXsc</strain>
    </source>
</reference>
<dbReference type="OrthoDB" id="75169at2759"/>
<proteinExistence type="inferred from homology"/>
<dbReference type="InParanoid" id="C5LWP0"/>
<evidence type="ECO:0000256" key="1">
    <source>
        <dbReference type="ARBA" id="ARBA00008270"/>
    </source>
</evidence>
<keyword evidence="5" id="KW-1185">Reference proteome</keyword>
<evidence type="ECO:0000313" key="4">
    <source>
        <dbReference type="EMBL" id="EEQ98835.1"/>
    </source>
</evidence>
<evidence type="ECO:0000256" key="2">
    <source>
        <dbReference type="ARBA" id="ARBA00023235"/>
    </source>
</evidence>
<dbReference type="PIRSF" id="PIRSF016184">
    <property type="entry name" value="PhzC_PhzF"/>
    <property type="match status" value="1"/>
</dbReference>
<evidence type="ECO:0000256" key="3">
    <source>
        <dbReference type="PIRSR" id="PIRSR016184-1"/>
    </source>
</evidence>
<evidence type="ECO:0000313" key="5">
    <source>
        <dbReference type="Proteomes" id="UP000007800"/>
    </source>
</evidence>
<dbReference type="Gene3D" id="3.10.310.10">
    <property type="entry name" value="Diaminopimelate Epimerase, Chain A, domain 1"/>
    <property type="match status" value="2"/>
</dbReference>
<dbReference type="GO" id="GO:0005737">
    <property type="term" value="C:cytoplasm"/>
    <property type="evidence" value="ECO:0007669"/>
    <property type="project" value="TreeGrafter"/>
</dbReference>